<dbReference type="CDD" id="cd05907">
    <property type="entry name" value="VL_LC_FACS_like"/>
    <property type="match status" value="1"/>
</dbReference>
<dbReference type="Pfam" id="PF00501">
    <property type="entry name" value="AMP-binding"/>
    <property type="match status" value="1"/>
</dbReference>
<keyword evidence="2" id="KW-0067">ATP-binding</keyword>
<dbReference type="InterPro" id="IPR042099">
    <property type="entry name" value="ANL_N_sf"/>
</dbReference>
<dbReference type="InterPro" id="IPR000873">
    <property type="entry name" value="AMP-dep_synth/lig_dom"/>
</dbReference>
<reference evidence="4 5" key="1">
    <citation type="submission" date="2019-03" db="EMBL/GenBank/DDBJ databases">
        <title>Metabolic potential of uncultured bacteria and archaea associated with petroleum seepage in deep-sea sediments.</title>
        <authorList>
            <person name="Dong X."/>
            <person name="Hubert C."/>
        </authorList>
    </citation>
    <scope>NUCLEOTIDE SEQUENCE [LARGE SCALE GENOMIC DNA]</scope>
    <source>
        <strain evidence="4">E44_bin18</strain>
    </source>
</reference>
<dbReference type="Pfam" id="PF23562">
    <property type="entry name" value="AMP-binding_C_3"/>
    <property type="match status" value="1"/>
</dbReference>
<keyword evidence="1" id="KW-0547">Nucleotide-binding</keyword>
<evidence type="ECO:0000313" key="5">
    <source>
        <dbReference type="Proteomes" id="UP000315525"/>
    </source>
</evidence>
<name>A0A523UZE3_UNCT6</name>
<evidence type="ECO:0000256" key="1">
    <source>
        <dbReference type="ARBA" id="ARBA00022741"/>
    </source>
</evidence>
<dbReference type="SUPFAM" id="SSF56801">
    <property type="entry name" value="Acetyl-CoA synthetase-like"/>
    <property type="match status" value="1"/>
</dbReference>
<proteinExistence type="predicted"/>
<dbReference type="GO" id="GO:0005524">
    <property type="term" value="F:ATP binding"/>
    <property type="evidence" value="ECO:0007669"/>
    <property type="project" value="UniProtKB-KW"/>
</dbReference>
<dbReference type="PANTHER" id="PTHR43272:SF33">
    <property type="entry name" value="AMP-BINDING DOMAIN-CONTAINING PROTEIN-RELATED"/>
    <property type="match status" value="1"/>
</dbReference>
<dbReference type="Proteomes" id="UP000315525">
    <property type="component" value="Unassembled WGS sequence"/>
</dbReference>
<accession>A0A523UZE3</accession>
<sequence length="591" mass="66511">MTIFESFSQSALKHSSKTALMNREKGEYIGINYKELMNSVNAVAEGIKRLSIGKGDRVGIFSYNRPEWVIADLAVLKIGAVVVPIYHTLPSSRMKRIVSDSNTRLLFVENTSLLAVVKEIKDDCPILRNIVVFESSEPIAEHDILQFDSLRHEKCKSVASEESPDVSANDVATIVYTSGSMGEPKGVILTHKNITSNAFSVMRKFRVTSEDVFLSFLPLSHMFERTCAYYATLFAGGTIAYVKDMSAVAEDIREVRPTILITVPRLIEKVYESVEKRVSQGLFIRRGFVSLAVKRLNHYANLKHRGAKIPLFLRIRRPLYDVFVASKFRKIAGGRLRALACAGAPLDRKISKILYILGFNIVEGYGLTEASPAVCLNTVEENELGTVGKPLDDVEVRMGENDEIMVRGPNVMAGYLNMPEETSKVIDQDGWLHTGDKGRFDEKGNLIITGRIKEIIVTSYGKNIVPAPIEMEIARNRYIDQIMLCGDKKKHVAALIVPNREFVMSYAEEIGIRFDDYQSLLHRDEIRDLIASEIEKSSLELAPYEKIKAFTLLAEPFTVENEMLTPILKLRRTKIAHEYGELIDQMYEGKK</sequence>
<dbReference type="PANTHER" id="PTHR43272">
    <property type="entry name" value="LONG-CHAIN-FATTY-ACID--COA LIGASE"/>
    <property type="match status" value="1"/>
</dbReference>
<dbReference type="GO" id="GO:0016020">
    <property type="term" value="C:membrane"/>
    <property type="evidence" value="ECO:0007669"/>
    <property type="project" value="TreeGrafter"/>
</dbReference>
<evidence type="ECO:0000259" key="3">
    <source>
        <dbReference type="Pfam" id="PF00501"/>
    </source>
</evidence>
<organism evidence="4 5">
    <name type="scientific">candidate division TA06 bacterium</name>
    <dbReference type="NCBI Taxonomy" id="2250710"/>
    <lineage>
        <taxon>Bacteria</taxon>
        <taxon>Bacteria division TA06</taxon>
    </lineage>
</organism>
<evidence type="ECO:0000256" key="2">
    <source>
        <dbReference type="ARBA" id="ARBA00022840"/>
    </source>
</evidence>
<keyword evidence="4" id="KW-0436">Ligase</keyword>
<feature type="domain" description="AMP-dependent synthetase/ligase" evidence="3">
    <location>
        <begin position="8"/>
        <end position="416"/>
    </location>
</feature>
<gene>
    <name evidence="4" type="ORF">E3J62_00080</name>
</gene>
<dbReference type="Gene3D" id="3.40.50.12780">
    <property type="entry name" value="N-terminal domain of ligase-like"/>
    <property type="match status" value="1"/>
</dbReference>
<dbReference type="AlphaFoldDB" id="A0A523UZE3"/>
<dbReference type="GO" id="GO:0004467">
    <property type="term" value="F:long-chain fatty acid-CoA ligase activity"/>
    <property type="evidence" value="ECO:0007669"/>
    <property type="project" value="TreeGrafter"/>
</dbReference>
<protein>
    <submittedName>
        <fullName evidence="4">Long-chain fatty acid--CoA ligase</fullName>
    </submittedName>
</protein>
<dbReference type="EMBL" id="SOJN01000003">
    <property type="protein sequence ID" value="TET47887.1"/>
    <property type="molecule type" value="Genomic_DNA"/>
</dbReference>
<evidence type="ECO:0000313" key="4">
    <source>
        <dbReference type="EMBL" id="TET47887.1"/>
    </source>
</evidence>
<comment type="caution">
    <text evidence="4">The sequence shown here is derived from an EMBL/GenBank/DDBJ whole genome shotgun (WGS) entry which is preliminary data.</text>
</comment>